<comment type="caution">
    <text evidence="2">The sequence shown here is derived from an EMBL/GenBank/DDBJ whole genome shotgun (WGS) entry which is preliminary data.</text>
</comment>
<protein>
    <recommendedName>
        <fullName evidence="1">Formin GTPase-binding domain-containing protein</fullName>
    </recommendedName>
</protein>
<keyword evidence="3" id="KW-1185">Reference proteome</keyword>
<dbReference type="Gene3D" id="1.25.10.10">
    <property type="entry name" value="Leucine-rich Repeat Variant"/>
    <property type="match status" value="1"/>
</dbReference>
<evidence type="ECO:0000313" key="2">
    <source>
        <dbReference type="EMBL" id="CAG2066837.1"/>
    </source>
</evidence>
<dbReference type="Proteomes" id="UP001153148">
    <property type="component" value="Unassembled WGS sequence"/>
</dbReference>
<dbReference type="Pfam" id="PF06371">
    <property type="entry name" value="Drf_GBD"/>
    <property type="match status" value="1"/>
</dbReference>
<dbReference type="InterPro" id="IPR016024">
    <property type="entry name" value="ARM-type_fold"/>
</dbReference>
<feature type="non-terminal residue" evidence="2">
    <location>
        <position position="103"/>
    </location>
</feature>
<dbReference type="PANTHER" id="PTHR45725">
    <property type="entry name" value="FORMIN HOMOLOGY 2 FAMILY MEMBER"/>
    <property type="match status" value="1"/>
</dbReference>
<proteinExistence type="predicted"/>
<feature type="domain" description="Formin GTPase-binding" evidence="1">
    <location>
        <begin position="34"/>
        <end position="100"/>
    </location>
</feature>
<dbReference type="EMBL" id="CAJPIN010059637">
    <property type="protein sequence ID" value="CAG2066837.1"/>
    <property type="molecule type" value="Genomic_DNA"/>
</dbReference>
<dbReference type="PANTHER" id="PTHR45725:SF1">
    <property type="entry name" value="DISHEVELLED ASSOCIATED ACTIVATOR OF MORPHOGENESIS, ISOFORM D"/>
    <property type="match status" value="1"/>
</dbReference>
<organism evidence="2 3">
    <name type="scientific">Timema podura</name>
    <name type="common">Walking stick</name>
    <dbReference type="NCBI Taxonomy" id="61482"/>
    <lineage>
        <taxon>Eukaryota</taxon>
        <taxon>Metazoa</taxon>
        <taxon>Ecdysozoa</taxon>
        <taxon>Arthropoda</taxon>
        <taxon>Hexapoda</taxon>
        <taxon>Insecta</taxon>
        <taxon>Pterygota</taxon>
        <taxon>Neoptera</taxon>
        <taxon>Polyneoptera</taxon>
        <taxon>Phasmatodea</taxon>
        <taxon>Timematodea</taxon>
        <taxon>Timematoidea</taxon>
        <taxon>Timematidae</taxon>
        <taxon>Timema</taxon>
    </lineage>
</organism>
<dbReference type="InterPro" id="IPR051425">
    <property type="entry name" value="Formin_Homology"/>
</dbReference>
<dbReference type="InterPro" id="IPR010473">
    <property type="entry name" value="GTPase-bd"/>
</dbReference>
<dbReference type="SUPFAM" id="SSF48371">
    <property type="entry name" value="ARM repeat"/>
    <property type="match status" value="1"/>
</dbReference>
<feature type="non-terminal residue" evidence="2">
    <location>
        <position position="1"/>
    </location>
</feature>
<gene>
    <name evidence="2" type="ORF">TPAB3V08_LOCUS13780</name>
</gene>
<accession>A0ABN7PLB4</accession>
<name>A0ABN7PLB4_TIMPD</name>
<evidence type="ECO:0000313" key="3">
    <source>
        <dbReference type="Proteomes" id="UP001153148"/>
    </source>
</evidence>
<reference evidence="2" key="1">
    <citation type="submission" date="2021-03" db="EMBL/GenBank/DDBJ databases">
        <authorList>
            <person name="Tran Van P."/>
        </authorList>
    </citation>
    <scope>NUCLEOTIDE SEQUENCE</scope>
</reference>
<evidence type="ECO:0000259" key="1">
    <source>
        <dbReference type="Pfam" id="PF06371"/>
    </source>
</evidence>
<dbReference type="InterPro" id="IPR011989">
    <property type="entry name" value="ARM-like"/>
</dbReference>
<sequence>PGVVFQNAEPPEITYCVVDQAGTLSLQALTPTQPMPAEDELNVKFLELVDELDLTAPNKAAMLSLPSEKKWQIYCSRKKDQEGVTDLSHLPEHYIERVQALAM</sequence>